<feature type="transmembrane region" description="Helical" evidence="2">
    <location>
        <begin position="159"/>
        <end position="182"/>
    </location>
</feature>
<reference evidence="4" key="1">
    <citation type="journal article" date="2014" name="Int. J. Syst. Evol. Microbiol.">
        <title>Complete genome sequence of Corynebacterium casei LMG S-19264T (=DSM 44701T), isolated from a smear-ripened cheese.</title>
        <authorList>
            <consortium name="US DOE Joint Genome Institute (JGI-PGF)"/>
            <person name="Walter F."/>
            <person name="Albersmeier A."/>
            <person name="Kalinowski J."/>
            <person name="Ruckert C."/>
        </authorList>
    </citation>
    <scope>NUCLEOTIDE SEQUENCE</scope>
    <source>
        <strain evidence="4">JCM 3091</strain>
    </source>
</reference>
<keyword evidence="2" id="KW-1133">Transmembrane helix</keyword>
<keyword evidence="2" id="KW-0812">Transmembrane</keyword>
<keyword evidence="2" id="KW-0472">Membrane</keyword>
<evidence type="ECO:0000313" key="5">
    <source>
        <dbReference type="Proteomes" id="UP000662200"/>
    </source>
</evidence>
<dbReference type="Proteomes" id="UP000662200">
    <property type="component" value="Unassembled WGS sequence"/>
</dbReference>
<evidence type="ECO:0000256" key="1">
    <source>
        <dbReference type="SAM" id="MobiDB-lite"/>
    </source>
</evidence>
<evidence type="ECO:0000256" key="2">
    <source>
        <dbReference type="SAM" id="Phobius"/>
    </source>
</evidence>
<dbReference type="EMBL" id="BMQC01000002">
    <property type="protein sequence ID" value="GGK19053.1"/>
    <property type="molecule type" value="Genomic_DNA"/>
</dbReference>
<sequence length="215" mass="21684">MWELVTGIGLAAAAGLNAYIPLLLLGLLARYSDLVALPESWQWLTGGWTLGILALLLAVEFVADKIPAVDHVNDILQTVVRPTAGGLVFGAGSGAQTAAVTDPGEFFTSHQWVPVACGLAVALAVHGAKALARPVVNTMTGGVGAPVVSTAEDVTSASLSVAALLLPALVLVLLGAVGYGAWTVLRRRRARAAAPETAPPPGGGAQRAGGSAEQG</sequence>
<gene>
    <name evidence="4" type="ORF">GCM10010124_09590</name>
</gene>
<name>A0A8J3BPS0_9ACTN</name>
<feature type="transmembrane region" description="Helical" evidence="2">
    <location>
        <begin position="6"/>
        <end position="29"/>
    </location>
</feature>
<feature type="domain" description="DUF4126" evidence="3">
    <location>
        <begin position="4"/>
        <end position="186"/>
    </location>
</feature>
<feature type="transmembrane region" description="Helical" evidence="2">
    <location>
        <begin position="41"/>
        <end position="63"/>
    </location>
</feature>
<keyword evidence="5" id="KW-1185">Reference proteome</keyword>
<comment type="caution">
    <text evidence="4">The sequence shown here is derived from an EMBL/GenBank/DDBJ whole genome shotgun (WGS) entry which is preliminary data.</text>
</comment>
<reference evidence="4" key="2">
    <citation type="submission" date="2020-09" db="EMBL/GenBank/DDBJ databases">
        <authorList>
            <person name="Sun Q."/>
            <person name="Ohkuma M."/>
        </authorList>
    </citation>
    <scope>NUCLEOTIDE SEQUENCE</scope>
    <source>
        <strain evidence="4">JCM 3091</strain>
    </source>
</reference>
<dbReference type="Pfam" id="PF13548">
    <property type="entry name" value="DUF4126"/>
    <property type="match status" value="1"/>
</dbReference>
<dbReference type="AlphaFoldDB" id="A0A8J3BPS0"/>
<dbReference type="RefSeq" id="WP_189112931.1">
    <property type="nucleotide sequence ID" value="NZ_BMQC01000002.1"/>
</dbReference>
<protein>
    <submittedName>
        <fullName evidence="4">Membrane protein</fullName>
    </submittedName>
</protein>
<accession>A0A8J3BPS0</accession>
<dbReference type="InterPro" id="IPR025196">
    <property type="entry name" value="DUF4126"/>
</dbReference>
<organism evidence="4 5">
    <name type="scientific">Pilimelia terevasa</name>
    <dbReference type="NCBI Taxonomy" id="53372"/>
    <lineage>
        <taxon>Bacteria</taxon>
        <taxon>Bacillati</taxon>
        <taxon>Actinomycetota</taxon>
        <taxon>Actinomycetes</taxon>
        <taxon>Micromonosporales</taxon>
        <taxon>Micromonosporaceae</taxon>
        <taxon>Pilimelia</taxon>
    </lineage>
</organism>
<evidence type="ECO:0000259" key="3">
    <source>
        <dbReference type="Pfam" id="PF13548"/>
    </source>
</evidence>
<evidence type="ECO:0000313" key="4">
    <source>
        <dbReference type="EMBL" id="GGK19053.1"/>
    </source>
</evidence>
<proteinExistence type="predicted"/>
<feature type="region of interest" description="Disordered" evidence="1">
    <location>
        <begin position="192"/>
        <end position="215"/>
    </location>
</feature>